<comment type="caution">
    <text evidence="3">The sequence shown here is derived from an EMBL/GenBank/DDBJ whole genome shotgun (WGS) entry which is preliminary data.</text>
</comment>
<feature type="domain" description="C2H2-type" evidence="2">
    <location>
        <begin position="46"/>
        <end position="70"/>
    </location>
</feature>
<organism evidence="3 4">
    <name type="scientific">Cryptolaemus montrouzieri</name>
    <dbReference type="NCBI Taxonomy" id="559131"/>
    <lineage>
        <taxon>Eukaryota</taxon>
        <taxon>Metazoa</taxon>
        <taxon>Ecdysozoa</taxon>
        <taxon>Arthropoda</taxon>
        <taxon>Hexapoda</taxon>
        <taxon>Insecta</taxon>
        <taxon>Pterygota</taxon>
        <taxon>Neoptera</taxon>
        <taxon>Endopterygota</taxon>
        <taxon>Coleoptera</taxon>
        <taxon>Polyphaga</taxon>
        <taxon>Cucujiformia</taxon>
        <taxon>Coccinelloidea</taxon>
        <taxon>Coccinellidae</taxon>
        <taxon>Scymninae</taxon>
        <taxon>Scymnini</taxon>
        <taxon>Cryptolaemus</taxon>
    </lineage>
</organism>
<feature type="domain" description="C2H2-type" evidence="2">
    <location>
        <begin position="7"/>
        <end position="35"/>
    </location>
</feature>
<dbReference type="Gene3D" id="3.30.160.60">
    <property type="entry name" value="Classic Zinc Finger"/>
    <property type="match status" value="1"/>
</dbReference>
<evidence type="ECO:0000313" key="3">
    <source>
        <dbReference type="EMBL" id="KAL3275840.1"/>
    </source>
</evidence>
<keyword evidence="1" id="KW-0862">Zinc</keyword>
<gene>
    <name evidence="3" type="ORF">HHI36_020582</name>
</gene>
<dbReference type="InterPro" id="IPR052797">
    <property type="entry name" value="RegFact_GeneExpr_CellDeath"/>
</dbReference>
<reference evidence="3 4" key="1">
    <citation type="journal article" date="2021" name="BMC Biol.">
        <title>Horizontally acquired antibacterial genes associated with adaptive radiation of ladybird beetles.</title>
        <authorList>
            <person name="Li H.S."/>
            <person name="Tang X.F."/>
            <person name="Huang Y.H."/>
            <person name="Xu Z.Y."/>
            <person name="Chen M.L."/>
            <person name="Du X.Y."/>
            <person name="Qiu B.Y."/>
            <person name="Chen P.T."/>
            <person name="Zhang W."/>
            <person name="Slipinski A."/>
            <person name="Escalona H.E."/>
            <person name="Waterhouse R.M."/>
            <person name="Zwick A."/>
            <person name="Pang H."/>
        </authorList>
    </citation>
    <scope>NUCLEOTIDE SEQUENCE [LARGE SCALE GENOMIC DNA]</scope>
    <source>
        <strain evidence="3">SYSU2018</strain>
    </source>
</reference>
<dbReference type="Proteomes" id="UP001516400">
    <property type="component" value="Unassembled WGS sequence"/>
</dbReference>
<accession>A0ABD2NBS1</accession>
<dbReference type="PROSITE" id="PS00028">
    <property type="entry name" value="ZINC_FINGER_C2H2_1"/>
    <property type="match status" value="2"/>
</dbReference>
<protein>
    <recommendedName>
        <fullName evidence="2">C2H2-type domain-containing protein</fullName>
    </recommendedName>
</protein>
<proteinExistence type="predicted"/>
<dbReference type="AlphaFoldDB" id="A0ABD2NBS1"/>
<dbReference type="InterPro" id="IPR013087">
    <property type="entry name" value="Znf_C2H2_type"/>
</dbReference>
<name>A0ABD2NBS1_9CUCU</name>
<dbReference type="PANTHER" id="PTHR33936">
    <property type="entry name" value="PROTEIN CBG17840"/>
    <property type="match status" value="1"/>
</dbReference>
<dbReference type="SUPFAM" id="SSF57667">
    <property type="entry name" value="beta-beta-alpha zinc fingers"/>
    <property type="match status" value="1"/>
</dbReference>
<dbReference type="InterPro" id="IPR036236">
    <property type="entry name" value="Znf_C2H2_sf"/>
</dbReference>
<evidence type="ECO:0000256" key="1">
    <source>
        <dbReference type="PROSITE-ProRule" id="PRU00042"/>
    </source>
</evidence>
<dbReference type="Pfam" id="PF00096">
    <property type="entry name" value="zf-C2H2"/>
    <property type="match status" value="1"/>
</dbReference>
<dbReference type="GO" id="GO:0008270">
    <property type="term" value="F:zinc ion binding"/>
    <property type="evidence" value="ECO:0007669"/>
    <property type="project" value="UniProtKB-KW"/>
</dbReference>
<evidence type="ECO:0000313" key="4">
    <source>
        <dbReference type="Proteomes" id="UP001516400"/>
    </source>
</evidence>
<dbReference type="PANTHER" id="PTHR33936:SF24">
    <property type="entry name" value="C2H2-TYPE DOMAIN-CONTAINING PROTEIN"/>
    <property type="match status" value="1"/>
</dbReference>
<dbReference type="EMBL" id="JABFTP020000083">
    <property type="protein sequence ID" value="KAL3275840.1"/>
    <property type="molecule type" value="Genomic_DNA"/>
</dbReference>
<keyword evidence="1" id="KW-0479">Metal-binding</keyword>
<dbReference type="SMART" id="SM00355">
    <property type="entry name" value="ZnF_C2H2"/>
    <property type="match status" value="2"/>
</dbReference>
<dbReference type="PROSITE" id="PS50157">
    <property type="entry name" value="ZINC_FINGER_C2H2_2"/>
    <property type="match status" value="2"/>
</dbReference>
<sequence>MDIKTSFQCEFCEKSYAYQKNLNLHLKKAHGLEKGIASFPFDAHTHKCLEGCNRSFRLISDLRYHLKQDHGKIMEAELLAFRSMRDFKMWFDNLVKQNNVTYFREVPPKTVFILCVIEVVYQE</sequence>
<keyword evidence="1" id="KW-0863">Zinc-finger</keyword>
<keyword evidence="4" id="KW-1185">Reference proteome</keyword>
<evidence type="ECO:0000259" key="2">
    <source>
        <dbReference type="PROSITE" id="PS50157"/>
    </source>
</evidence>